<organism evidence="2 3">
    <name type="scientific">Geotalea uraniireducens (strain Rf4)</name>
    <name type="common">Geobacter uraniireducens</name>
    <dbReference type="NCBI Taxonomy" id="351605"/>
    <lineage>
        <taxon>Bacteria</taxon>
        <taxon>Pseudomonadati</taxon>
        <taxon>Thermodesulfobacteriota</taxon>
        <taxon>Desulfuromonadia</taxon>
        <taxon>Geobacterales</taxon>
        <taxon>Geobacteraceae</taxon>
        <taxon>Geotalea</taxon>
    </lineage>
</organism>
<dbReference type="Gene3D" id="3.30.300.280">
    <property type="entry name" value="S-adenosylmethionine synthetase, C-terminal domain"/>
    <property type="match status" value="1"/>
</dbReference>
<accession>A5GDZ9</accession>
<dbReference type="NCBIfam" id="NF003363">
    <property type="entry name" value="PRK04439.1-2"/>
    <property type="match status" value="1"/>
</dbReference>
<dbReference type="InterPro" id="IPR042543">
    <property type="entry name" value="AdoMet_synthase_2"/>
</dbReference>
<dbReference type="InterPro" id="IPR042544">
    <property type="entry name" value="AdoMet_synthase_3"/>
</dbReference>
<gene>
    <name evidence="2" type="ordered locus">Gura_1448</name>
</gene>
<evidence type="ECO:0000256" key="1">
    <source>
        <dbReference type="ARBA" id="ARBA00006892"/>
    </source>
</evidence>
<dbReference type="Gene3D" id="3.30.300.10">
    <property type="match status" value="1"/>
</dbReference>
<evidence type="ECO:0000313" key="3">
    <source>
        <dbReference type="Proteomes" id="UP000006695"/>
    </source>
</evidence>
<sequence>MIIMIVVETYKGKSITEHRVEIVERKGTGHPDQICDSIMDAISVALSQEYLREFGTILHHNIDKSLLAAGRVEKFFGGGHVVQPMELIIGDRATFRAAGREIPVAEIAVAAARKWLGANMRFVDPDRHLNYRIVLAPGSEELTDIFARPGEVRVANDTSAAVGYYPLSPTERAVLDLERHLNSAAFKGRYPETGEDVKVMGLRRVNVLELTVAMPLLATFIRSEEEYFARKEAILKEMQGFLGDYTGFRRREVHFNGLDAPGRGLGGVYLSLLGTSAEDADSGQVGRGNRVNGLISMNRPMGTEAAAGKNPVSHVGKIYNVLAHKIAREIFETIDGIKEVYVLLLNRIGTPIDQPQMATAQLLLERGRKIDEIAKTVEDIFEREFAGINAFCTALARGEYPVC</sequence>
<protein>
    <submittedName>
        <fullName evidence="2">Methionine adenosyltransferase</fullName>
        <ecNumber evidence="2">2.5.1.6</ecNumber>
    </submittedName>
</protein>
<proteinExistence type="inferred from homology"/>
<dbReference type="InterPro" id="IPR027790">
    <property type="entry name" value="AdoMet_synthase_2_family"/>
</dbReference>
<reference evidence="2 3" key="1">
    <citation type="submission" date="2007-05" db="EMBL/GenBank/DDBJ databases">
        <title>Complete sequence of Geobacter uraniireducens Rf4.</title>
        <authorList>
            <consortium name="US DOE Joint Genome Institute"/>
            <person name="Copeland A."/>
            <person name="Lucas S."/>
            <person name="Lapidus A."/>
            <person name="Barry K."/>
            <person name="Detter J.C."/>
            <person name="Glavina del Rio T."/>
            <person name="Hammon N."/>
            <person name="Israni S."/>
            <person name="Dalin E."/>
            <person name="Tice H."/>
            <person name="Pitluck S."/>
            <person name="Chertkov O."/>
            <person name="Brettin T."/>
            <person name="Bruce D."/>
            <person name="Han C."/>
            <person name="Schmutz J."/>
            <person name="Larimer F."/>
            <person name="Land M."/>
            <person name="Hauser L."/>
            <person name="Kyrpides N."/>
            <person name="Mikhailova N."/>
            <person name="Shelobolina E."/>
            <person name="Aklujkar M."/>
            <person name="Lovley D."/>
            <person name="Richardson P."/>
        </authorList>
    </citation>
    <scope>NUCLEOTIDE SEQUENCE [LARGE SCALE GENOMIC DNA]</scope>
    <source>
        <strain evidence="2 3">Rf4</strain>
    </source>
</reference>
<dbReference type="Proteomes" id="UP000006695">
    <property type="component" value="Chromosome"/>
</dbReference>
<dbReference type="Pfam" id="PF01941">
    <property type="entry name" value="AdoMet_Synthase"/>
    <property type="match status" value="1"/>
</dbReference>
<dbReference type="KEGG" id="gur:Gura_1448"/>
<keyword evidence="3" id="KW-1185">Reference proteome</keyword>
<dbReference type="EC" id="2.5.1.6" evidence="2"/>
<dbReference type="AlphaFoldDB" id="A5GDZ9"/>
<dbReference type="GO" id="GO:0004478">
    <property type="term" value="F:methionine adenosyltransferase activity"/>
    <property type="evidence" value="ECO:0007669"/>
    <property type="project" value="UniProtKB-EC"/>
</dbReference>
<dbReference type="STRING" id="351605.Gura_1448"/>
<name>A5GDZ9_GEOUR</name>
<dbReference type="HOGENOM" id="CLU_057642_0_0_7"/>
<dbReference type="PANTHER" id="PTHR36697:SF1">
    <property type="entry name" value="S-ADENOSYLMETHIONINE SYNTHASE"/>
    <property type="match status" value="1"/>
</dbReference>
<evidence type="ECO:0000313" key="2">
    <source>
        <dbReference type="EMBL" id="ABQ25648.1"/>
    </source>
</evidence>
<dbReference type="EMBL" id="CP000698">
    <property type="protein sequence ID" value="ABQ25648.1"/>
    <property type="molecule type" value="Genomic_DNA"/>
</dbReference>
<dbReference type="Gene3D" id="3.30.300.340">
    <property type="entry name" value="S-adenosylmethionine synthetase, N-terminal domain"/>
    <property type="match status" value="1"/>
</dbReference>
<dbReference type="PANTHER" id="PTHR36697">
    <property type="entry name" value="S-ADENOSYLMETHIONINE SYNTHASE"/>
    <property type="match status" value="1"/>
</dbReference>
<keyword evidence="2" id="KW-0808">Transferase</keyword>
<comment type="similarity">
    <text evidence="1">Belongs to the AdoMet synthetase 2 family.</text>
</comment>